<gene>
    <name evidence="2" type="ORF">F5878DRAFT_549505</name>
</gene>
<evidence type="ECO:0000313" key="2">
    <source>
        <dbReference type="EMBL" id="KAJ3831481.1"/>
    </source>
</evidence>
<evidence type="ECO:0000259" key="1">
    <source>
        <dbReference type="Pfam" id="PF00171"/>
    </source>
</evidence>
<feature type="non-terminal residue" evidence="2">
    <location>
        <position position="1"/>
    </location>
</feature>
<dbReference type="EMBL" id="MU807433">
    <property type="protein sequence ID" value="KAJ3831481.1"/>
    <property type="molecule type" value="Genomic_DNA"/>
</dbReference>
<accession>A0AA38U3A7</accession>
<dbReference type="Gene3D" id="3.40.309.10">
    <property type="entry name" value="Aldehyde Dehydrogenase, Chain A, domain 2"/>
    <property type="match status" value="1"/>
</dbReference>
<comment type="caution">
    <text evidence="2">The sequence shown here is derived from an EMBL/GenBank/DDBJ whole genome shotgun (WGS) entry which is preliminary data.</text>
</comment>
<dbReference type="SUPFAM" id="SSF53720">
    <property type="entry name" value="ALDH-like"/>
    <property type="match status" value="1"/>
</dbReference>
<dbReference type="GO" id="GO:0016620">
    <property type="term" value="F:oxidoreductase activity, acting on the aldehyde or oxo group of donors, NAD or NADP as acceptor"/>
    <property type="evidence" value="ECO:0007669"/>
    <property type="project" value="InterPro"/>
</dbReference>
<proteinExistence type="predicted"/>
<dbReference type="AlphaFoldDB" id="A0AA38U3A7"/>
<dbReference type="Pfam" id="PF00171">
    <property type="entry name" value="Aldedh"/>
    <property type="match status" value="1"/>
</dbReference>
<organism evidence="2 3">
    <name type="scientific">Lentinula raphanica</name>
    <dbReference type="NCBI Taxonomy" id="153919"/>
    <lineage>
        <taxon>Eukaryota</taxon>
        <taxon>Fungi</taxon>
        <taxon>Dikarya</taxon>
        <taxon>Basidiomycota</taxon>
        <taxon>Agaricomycotina</taxon>
        <taxon>Agaricomycetes</taxon>
        <taxon>Agaricomycetidae</taxon>
        <taxon>Agaricales</taxon>
        <taxon>Marasmiineae</taxon>
        <taxon>Omphalotaceae</taxon>
        <taxon>Lentinula</taxon>
    </lineage>
</organism>
<name>A0AA38U3A7_9AGAR</name>
<dbReference type="InterPro" id="IPR016161">
    <property type="entry name" value="Ald_DH/histidinol_DH"/>
</dbReference>
<dbReference type="Proteomes" id="UP001163846">
    <property type="component" value="Unassembled WGS sequence"/>
</dbReference>
<dbReference type="InterPro" id="IPR015590">
    <property type="entry name" value="Aldehyde_DH_dom"/>
</dbReference>
<dbReference type="InterPro" id="IPR016163">
    <property type="entry name" value="Ald_DH_C"/>
</dbReference>
<keyword evidence="3" id="KW-1185">Reference proteome</keyword>
<reference evidence="2" key="1">
    <citation type="submission" date="2022-08" db="EMBL/GenBank/DDBJ databases">
        <authorList>
            <consortium name="DOE Joint Genome Institute"/>
            <person name="Min B."/>
            <person name="Riley R."/>
            <person name="Sierra-Patev S."/>
            <person name="Naranjo-Ortiz M."/>
            <person name="Looney B."/>
            <person name="Konkel Z."/>
            <person name="Slot J.C."/>
            <person name="Sakamoto Y."/>
            <person name="Steenwyk J.L."/>
            <person name="Rokas A."/>
            <person name="Carro J."/>
            <person name="Camarero S."/>
            <person name="Ferreira P."/>
            <person name="Molpeceres G."/>
            <person name="Ruiz-Duenas F.J."/>
            <person name="Serrano A."/>
            <person name="Henrissat B."/>
            <person name="Drula E."/>
            <person name="Hughes K.W."/>
            <person name="Mata J.L."/>
            <person name="Ishikawa N.K."/>
            <person name="Vargas-Isla R."/>
            <person name="Ushijima S."/>
            <person name="Smith C.A."/>
            <person name="Ahrendt S."/>
            <person name="Andreopoulos W."/>
            <person name="He G."/>
            <person name="Labutti K."/>
            <person name="Lipzen A."/>
            <person name="Ng V."/>
            <person name="Sandor L."/>
            <person name="Barry K."/>
            <person name="Martinez A.T."/>
            <person name="Xiao Y."/>
            <person name="Gibbons J.G."/>
            <person name="Terashima K."/>
            <person name="Hibbett D.S."/>
            <person name="Grigoriev I.V."/>
        </authorList>
    </citation>
    <scope>NUCLEOTIDE SEQUENCE</scope>
    <source>
        <strain evidence="2">TFB9207</strain>
    </source>
</reference>
<evidence type="ECO:0000313" key="3">
    <source>
        <dbReference type="Proteomes" id="UP001163846"/>
    </source>
</evidence>
<protein>
    <recommendedName>
        <fullName evidence="1">Aldehyde dehydrogenase domain-containing protein</fullName>
    </recommendedName>
</protein>
<feature type="domain" description="Aldehyde dehydrogenase" evidence="1">
    <location>
        <begin position="2"/>
        <end position="62"/>
    </location>
</feature>
<sequence length="63" mass="7019">LERIYVHESVCDVSVENYVEKVKVCCVFCPTLPSTKLGPIVSLASSVRIRKQVEDAVKAGRRI</sequence>